<keyword evidence="1" id="KW-0732">Signal</keyword>
<sequence>MHPRHYLSFCLMFLLVSSFISSAANAAPRPEIGEIKINGDGYVLMTENPNADSQPVGWIPEGDFVQILDGPFAGTIDRIPTEWHQVEYRKQTGFVLSHLLNFYRFSSRSEPKDIAKIRINGNGYINIRASSSIDSPQIGCIPEGKIIKLQSDPIEGYVGDRKGSWYKVDDQGTIGYIWEDLLDFYSLFPQDEPERSEKKDDGKTNDRDVAQMVMEMIRNGQEIVFSYKDGKLLLSPTQPALPYPVNDGY</sequence>
<reference evidence="3" key="2">
    <citation type="submission" date="2024-06" db="EMBL/GenBank/DDBJ databases">
        <authorList>
            <person name="Plum-Jensen L.E."/>
            <person name="Schramm A."/>
            <person name="Marshall I.P.G."/>
        </authorList>
    </citation>
    <scope>NUCLEOTIDE SEQUENCE</scope>
    <source>
        <strain evidence="3">Rat1</strain>
    </source>
</reference>
<feature type="chain" id="PRO_5043583040" evidence="1">
    <location>
        <begin position="27"/>
        <end position="249"/>
    </location>
</feature>
<protein>
    <submittedName>
        <fullName evidence="3">SH3 domain-containing protein</fullName>
    </submittedName>
</protein>
<dbReference type="KEGG" id="eaj:Q3M24_12585"/>
<accession>A0AAU8LPN1</accession>
<dbReference type="EMBL" id="CP159373">
    <property type="protein sequence ID" value="XCN71151.1"/>
    <property type="molecule type" value="Genomic_DNA"/>
</dbReference>
<name>A0AAU8LPN1_9BACT</name>
<gene>
    <name evidence="3" type="ORF">Q3M24_12585</name>
</gene>
<feature type="domain" description="SH3b" evidence="2">
    <location>
        <begin position="125"/>
        <end position="182"/>
    </location>
</feature>
<evidence type="ECO:0000256" key="1">
    <source>
        <dbReference type="SAM" id="SignalP"/>
    </source>
</evidence>
<evidence type="ECO:0000313" key="3">
    <source>
        <dbReference type="EMBL" id="XCN71151.1"/>
    </source>
</evidence>
<dbReference type="Gene3D" id="2.30.30.40">
    <property type="entry name" value="SH3 Domains"/>
    <property type="match status" value="2"/>
</dbReference>
<reference evidence="3" key="1">
    <citation type="journal article" date="2024" name="Syst. Appl. Microbiol.">
        <title>First single-strain enrichments of Electrothrix cable bacteria, description of E. aestuarii sp. nov. and E. rattekaaiensis sp. nov., and proposal of a cable bacteria taxonomy following the rules of the SeqCode.</title>
        <authorList>
            <person name="Plum-Jensen L.E."/>
            <person name="Schramm A."/>
            <person name="Marshall I.P.G."/>
        </authorList>
    </citation>
    <scope>NUCLEOTIDE SEQUENCE</scope>
    <source>
        <strain evidence="3">Rat1</strain>
    </source>
</reference>
<feature type="signal peptide" evidence="1">
    <location>
        <begin position="1"/>
        <end position="26"/>
    </location>
</feature>
<dbReference type="Pfam" id="PF08239">
    <property type="entry name" value="SH3_3"/>
    <property type="match status" value="1"/>
</dbReference>
<proteinExistence type="predicted"/>
<dbReference type="InterPro" id="IPR003646">
    <property type="entry name" value="SH3-like_bac-type"/>
</dbReference>
<evidence type="ECO:0000259" key="2">
    <source>
        <dbReference type="Pfam" id="PF08239"/>
    </source>
</evidence>
<organism evidence="3">
    <name type="scientific">Candidatus Electrothrix aestuarii</name>
    <dbReference type="NCBI Taxonomy" id="3062594"/>
    <lineage>
        <taxon>Bacteria</taxon>
        <taxon>Pseudomonadati</taxon>
        <taxon>Thermodesulfobacteriota</taxon>
        <taxon>Desulfobulbia</taxon>
        <taxon>Desulfobulbales</taxon>
        <taxon>Desulfobulbaceae</taxon>
        <taxon>Candidatus Electrothrix</taxon>
    </lineage>
</organism>
<dbReference type="AlphaFoldDB" id="A0AAU8LPN1"/>